<gene>
    <name evidence="2" type="ORF">F6B93_19035</name>
</gene>
<evidence type="ECO:0000259" key="1">
    <source>
        <dbReference type="Pfam" id="PF13827"/>
    </source>
</evidence>
<evidence type="ECO:0000313" key="3">
    <source>
        <dbReference type="Proteomes" id="UP000682202"/>
    </source>
</evidence>
<dbReference type="Proteomes" id="UP000682202">
    <property type="component" value="Chromosome"/>
</dbReference>
<name>A0A975PY89_9MYCO</name>
<dbReference type="Pfam" id="PF13827">
    <property type="entry name" value="DUF4189"/>
    <property type="match status" value="1"/>
</dbReference>
<accession>A0A975PY89</accession>
<proteinExistence type="predicted"/>
<dbReference type="RefSeq" id="WP_211696476.1">
    <property type="nucleotide sequence ID" value="NZ_CP046600.1"/>
</dbReference>
<reference evidence="2" key="1">
    <citation type="submission" date="2019-12" db="EMBL/GenBank/DDBJ databases">
        <title>Mycobacterium spongiae sp. nov.</title>
        <authorList>
            <person name="Stinear T."/>
        </authorList>
    </citation>
    <scope>NUCLEOTIDE SEQUENCE</scope>
    <source>
        <strain evidence="2">FSD4b-SM</strain>
    </source>
</reference>
<dbReference type="InterPro" id="IPR025240">
    <property type="entry name" value="DUF4189"/>
</dbReference>
<feature type="domain" description="DUF4189" evidence="1">
    <location>
        <begin position="62"/>
        <end position="135"/>
    </location>
</feature>
<dbReference type="EMBL" id="CP046600">
    <property type="protein sequence ID" value="QUR68892.1"/>
    <property type="molecule type" value="Genomic_DNA"/>
</dbReference>
<organism evidence="2 3">
    <name type="scientific">Mycobacterium spongiae</name>
    <dbReference type="NCBI Taxonomy" id="886343"/>
    <lineage>
        <taxon>Bacteria</taxon>
        <taxon>Bacillati</taxon>
        <taxon>Actinomycetota</taxon>
        <taxon>Actinomycetes</taxon>
        <taxon>Mycobacteriales</taxon>
        <taxon>Mycobacteriaceae</taxon>
        <taxon>Mycobacterium</taxon>
    </lineage>
</organism>
<sequence length="147" mass="15379">MRTKVWRKVSLAVGGAVAAAAMIVALVHPFDAQTHRAVAHNPTGSSLAMRPVPPVPPNTPIYGAIAVADNGAAGKSWGHRTRANAEIAALQMCNHPTCKVLSVFTRCGAIAHDGSEYHGGIGRTRDVAERDAKARLGGGWILTSVCH</sequence>
<keyword evidence="3" id="KW-1185">Reference proteome</keyword>
<protein>
    <submittedName>
        <fullName evidence="2">DUF4189 domain-containing protein</fullName>
    </submittedName>
</protein>
<dbReference type="AlphaFoldDB" id="A0A975PY89"/>
<dbReference type="KEGG" id="mspg:F6B93_19035"/>
<evidence type="ECO:0000313" key="2">
    <source>
        <dbReference type="EMBL" id="QUR68892.1"/>
    </source>
</evidence>